<protein>
    <submittedName>
        <fullName evidence="1">Uncharacterized protein</fullName>
    </submittedName>
</protein>
<dbReference type="GeneID" id="92818726"/>
<reference evidence="1" key="1">
    <citation type="submission" date="2023-07" db="EMBL/GenBank/DDBJ databases">
        <authorList>
            <person name="Peeters C."/>
        </authorList>
    </citation>
    <scope>NUCLEOTIDE SEQUENCE</scope>
    <source>
        <strain evidence="1">R-77591</strain>
    </source>
</reference>
<proteinExistence type="predicted"/>
<dbReference type="Proteomes" id="UP001190002">
    <property type="component" value="Unassembled WGS sequence"/>
</dbReference>
<sequence length="392" mass="43507">MSLTDFQTLVLDEGLAEWFANHGGASASTIAEKLSVSHEQALAAVEELAHLGYGTLNRDVKLVALSFDPANPSGGFTQRPFTTHIFFPSRGALRRAFYASELPAQNLTEYVVRLHLGTQQIELIFFSEEVLSRYFDHPELYDISDSLAGGEINARGEDVDDRYLYVRYGKCRLRDGRIAVTAICKDLADMGVLEQRYWHSHELVKPDLESSDPNFQAFLGRTYDGSWVEYPDPIADLIAAMRSLNSIVSPGALFTRLENVHLRAPVEQTYKSFCDCASELYKIIGPDALSQATMKDILQNRLGLSASDFVHHQSKRPLSSSQLLALLEQQFKLPGSLSEVLRKVSALRVDADHKILNRDEKPSTYSEQFAALCSQATAAVEELAGALTPSTE</sequence>
<dbReference type="RefSeq" id="WP_020200554.1">
    <property type="nucleotide sequence ID" value="NZ_CATVXE010000029.1"/>
</dbReference>
<dbReference type="EMBL" id="CATVXE010000029">
    <property type="protein sequence ID" value="CAJ0696566.1"/>
    <property type="molecule type" value="Genomic_DNA"/>
</dbReference>
<accession>A0AAD2ENU0</accession>
<evidence type="ECO:0000313" key="1">
    <source>
        <dbReference type="EMBL" id="CAJ0696566.1"/>
    </source>
</evidence>
<gene>
    <name evidence="1" type="ORF">R77591_04615</name>
</gene>
<dbReference type="AlphaFoldDB" id="A0AAD2ENU0"/>
<organism evidence="1 2">
    <name type="scientific">Ralstonia mannitolilytica</name>
    <dbReference type="NCBI Taxonomy" id="105219"/>
    <lineage>
        <taxon>Bacteria</taxon>
        <taxon>Pseudomonadati</taxon>
        <taxon>Pseudomonadota</taxon>
        <taxon>Betaproteobacteria</taxon>
        <taxon>Burkholderiales</taxon>
        <taxon>Burkholderiaceae</taxon>
        <taxon>Ralstonia</taxon>
    </lineage>
</organism>
<name>A0AAD2ENU0_9RALS</name>
<evidence type="ECO:0000313" key="2">
    <source>
        <dbReference type="Proteomes" id="UP001190002"/>
    </source>
</evidence>
<comment type="caution">
    <text evidence="1">The sequence shown here is derived from an EMBL/GenBank/DDBJ whole genome shotgun (WGS) entry which is preliminary data.</text>
</comment>